<dbReference type="EMBL" id="JAQIFT010000046">
    <property type="protein sequence ID" value="MDA3732235.1"/>
    <property type="molecule type" value="Genomic_DNA"/>
</dbReference>
<dbReference type="RefSeq" id="WP_271012475.1">
    <property type="nucleotide sequence ID" value="NZ_JAQIFT010000046.1"/>
</dbReference>
<protein>
    <submittedName>
        <fullName evidence="2">Uncharacterized protein</fullName>
    </submittedName>
</protein>
<name>A0AA42DNG9_9FIRM</name>
<dbReference type="Proteomes" id="UP001169242">
    <property type="component" value="Unassembled WGS sequence"/>
</dbReference>
<keyword evidence="1" id="KW-0812">Transmembrane</keyword>
<dbReference type="AlphaFoldDB" id="A0AA42DNG9"/>
<feature type="transmembrane region" description="Helical" evidence="1">
    <location>
        <begin position="56"/>
        <end position="75"/>
    </location>
</feature>
<feature type="transmembrane region" description="Helical" evidence="1">
    <location>
        <begin position="217"/>
        <end position="236"/>
    </location>
</feature>
<evidence type="ECO:0000256" key="1">
    <source>
        <dbReference type="SAM" id="Phobius"/>
    </source>
</evidence>
<organism evidence="2 3">
    <name type="scientific">Holtiella tumoricola</name>
    <dbReference type="NCBI Taxonomy" id="3018743"/>
    <lineage>
        <taxon>Bacteria</taxon>
        <taxon>Bacillati</taxon>
        <taxon>Bacillota</taxon>
        <taxon>Clostridia</taxon>
        <taxon>Lachnospirales</taxon>
        <taxon>Cellulosilyticaceae</taxon>
        <taxon>Holtiella</taxon>
    </lineage>
</organism>
<accession>A0AA42DNG9</accession>
<comment type="caution">
    <text evidence="2">The sequence shown here is derived from an EMBL/GenBank/DDBJ whole genome shotgun (WGS) entry which is preliminary data.</text>
</comment>
<sequence>MKTFVQYLILYIVESMGLIIRDPIFFLMAIYSVMVYKRQIEQVQGPQKLPEMIARALPDMILGILLGITTSGILAYLGINFYVSLNILVLIPIAILLMLIHPKWGCFSYVIPVAFMIEGLSKLFNHPLFTLDYEMLIYLVGVLHIIEGLLVLICGYKHAKPAPFYEEHRLTYHQVLQHMWMIPFMVISTPQGIPMPLYAVLAYGDEARVRSPKEQSMLTGTLILGFGALIFLLAHAMHLGHIQAGGLILIMPVLHELIFIVEIYMNKK</sequence>
<keyword evidence="1" id="KW-1133">Transmembrane helix</keyword>
<keyword evidence="1" id="KW-0472">Membrane</keyword>
<feature type="transmembrane region" description="Helical" evidence="1">
    <location>
        <begin position="136"/>
        <end position="156"/>
    </location>
</feature>
<feature type="transmembrane region" description="Helical" evidence="1">
    <location>
        <begin position="242"/>
        <end position="265"/>
    </location>
</feature>
<gene>
    <name evidence="2" type="ORF">PBV87_12140</name>
</gene>
<keyword evidence="3" id="KW-1185">Reference proteome</keyword>
<proteinExistence type="predicted"/>
<evidence type="ECO:0000313" key="3">
    <source>
        <dbReference type="Proteomes" id="UP001169242"/>
    </source>
</evidence>
<evidence type="ECO:0000313" key="2">
    <source>
        <dbReference type="EMBL" id="MDA3732235.1"/>
    </source>
</evidence>
<feature type="transmembrane region" description="Helical" evidence="1">
    <location>
        <begin position="6"/>
        <end position="36"/>
    </location>
</feature>
<reference evidence="2" key="1">
    <citation type="journal article" date="2023" name="Int. J. Syst. Evol. Microbiol.">
        <title>&lt;i&gt;Holtiella tumoricola&lt;/i&gt; gen. nov. sp. nov., isolated from a human clinical sample.</title>
        <authorList>
            <person name="Allen-Vercoe E."/>
            <person name="Daigneault M.C."/>
            <person name="Vancuren S.J."/>
            <person name="Cochrane K."/>
            <person name="O'Neal L.L."/>
            <person name="Sankaranarayanan K."/>
            <person name="Lawson P.A."/>
        </authorList>
    </citation>
    <scope>NUCLEOTIDE SEQUENCE</scope>
    <source>
        <strain evidence="2">CC70A</strain>
    </source>
</reference>